<protein>
    <submittedName>
        <fullName evidence="3">Uncharacterized protein</fullName>
    </submittedName>
</protein>
<name>A0AAV6M6B2_9ROSI</name>
<evidence type="ECO:0000256" key="1">
    <source>
        <dbReference type="SAM" id="MobiDB-lite"/>
    </source>
</evidence>
<dbReference type="Pfam" id="PF12452">
    <property type="entry name" value="DUF3685"/>
    <property type="match status" value="1"/>
</dbReference>
<dbReference type="Proteomes" id="UP000685013">
    <property type="component" value="Chromosome 17"/>
</dbReference>
<gene>
    <name evidence="3" type="ORF">SDJN03_26612</name>
</gene>
<accession>A0AAV6M6B2</accession>
<sequence>MSSGVASSVSPSLFSVVPTKSKITHCSSASLVRFRSSSTSSNLKFRPNGSLRFIASCSSGDGDNRTVLDAFFLGKAFAETLTERVESTVGEVLSEIGRLQAERQQQIIDFQEEVIDRAKKAKEKAERDAKEAQGPISSSIISATIEVTSSPTASSNGQQCSSPNAYSETVVNQDPPRVSSSLPPPPPPPPFTMAENVVVAPCIKLQIGRTPFEAKSAAPCSFSFKREQRESSCGSYKFTRISTWRRRALSGFRGSNLIVSPAPRKIFREHAYLRSLVNVDGTTASEVLFVDQLLLMTSIFLTYMAGVIPVPKSNQPGNIISNTNSASDNPTFSGSAMKTDDQINSKYALDVVKGKILDFLDAFERRKSVENEVLEFAESHAKQPLSLNAIGEGPRLRLLWASFQLIEEEVNNLSTATIQNMDDLSIIFSKFIQKSSLPVCMSWLKNELSMKNNDSSKAFLSLMSEKLKAEDNILPGIKKSGKEELYAELMHFLSFGPRRDYCYYDYSLFVKHGISILEDLLITFADGIASMYLEFISVDSSFFDEVDNIGLALCTLSTRALQRLRNEVAMNQWLYQNIEAIVSMYEDRFDLCTLSSQQIELPGSRQANIDNWWMKHILRRRETLSSELRYVVIDSFAMPVKRTKELRALRGWRYYFSLLIELSDITTPMIRVVIDKISSGISFFLVCLIGRSLGLIYTGIRQSLRWK</sequence>
<evidence type="ECO:0000256" key="2">
    <source>
        <dbReference type="SAM" id="Phobius"/>
    </source>
</evidence>
<keyword evidence="4" id="KW-1185">Reference proteome</keyword>
<evidence type="ECO:0000313" key="4">
    <source>
        <dbReference type="Proteomes" id="UP000685013"/>
    </source>
</evidence>
<feature type="non-terminal residue" evidence="3">
    <location>
        <position position="1"/>
    </location>
</feature>
<dbReference type="InterPro" id="IPR022552">
    <property type="entry name" value="UPF_Ycf55"/>
</dbReference>
<dbReference type="InterPro" id="IPR040003">
    <property type="entry name" value="PG18-like"/>
</dbReference>
<dbReference type="PANTHER" id="PTHR36807:SF2">
    <property type="entry name" value="PHOSPHOGLYCOLATE PHOSPHATASE"/>
    <property type="match status" value="1"/>
</dbReference>
<evidence type="ECO:0000313" key="3">
    <source>
        <dbReference type="EMBL" id="KAG6575973.1"/>
    </source>
</evidence>
<reference evidence="3 4" key="1">
    <citation type="journal article" date="2021" name="Hortic Res">
        <title>The domestication of Cucurbita argyrosperma as revealed by the genome of its wild relative.</title>
        <authorList>
            <person name="Barrera-Redondo J."/>
            <person name="Sanchez-de la Vega G."/>
            <person name="Aguirre-Liguori J.A."/>
            <person name="Castellanos-Morales G."/>
            <person name="Gutierrez-Guerrero Y.T."/>
            <person name="Aguirre-Dugua X."/>
            <person name="Aguirre-Planter E."/>
            <person name="Tenaillon M.I."/>
            <person name="Lira-Saade R."/>
            <person name="Eguiarte L.E."/>
        </authorList>
    </citation>
    <scope>NUCLEOTIDE SEQUENCE [LARGE SCALE GENOMIC DNA]</scope>
    <source>
        <strain evidence="3">JBR-2021</strain>
    </source>
</reference>
<feature type="compositionally biased region" description="Basic and acidic residues" evidence="1">
    <location>
        <begin position="119"/>
        <end position="131"/>
    </location>
</feature>
<proteinExistence type="predicted"/>
<organism evidence="3 4">
    <name type="scientific">Cucurbita argyrosperma subsp. sororia</name>
    <dbReference type="NCBI Taxonomy" id="37648"/>
    <lineage>
        <taxon>Eukaryota</taxon>
        <taxon>Viridiplantae</taxon>
        <taxon>Streptophyta</taxon>
        <taxon>Embryophyta</taxon>
        <taxon>Tracheophyta</taxon>
        <taxon>Spermatophyta</taxon>
        <taxon>Magnoliopsida</taxon>
        <taxon>eudicotyledons</taxon>
        <taxon>Gunneridae</taxon>
        <taxon>Pentapetalae</taxon>
        <taxon>rosids</taxon>
        <taxon>fabids</taxon>
        <taxon>Cucurbitales</taxon>
        <taxon>Cucurbitaceae</taxon>
        <taxon>Cucurbiteae</taxon>
        <taxon>Cucurbita</taxon>
    </lineage>
</organism>
<feature type="region of interest" description="Disordered" evidence="1">
    <location>
        <begin position="119"/>
        <end position="189"/>
    </location>
</feature>
<dbReference type="GO" id="GO:0010027">
    <property type="term" value="P:thylakoid membrane organization"/>
    <property type="evidence" value="ECO:0007669"/>
    <property type="project" value="InterPro"/>
</dbReference>
<dbReference type="EMBL" id="JAGKQH010000017">
    <property type="protein sequence ID" value="KAG6575973.1"/>
    <property type="molecule type" value="Genomic_DNA"/>
</dbReference>
<dbReference type="Pfam" id="PF20711">
    <property type="entry name" value="DUF6825"/>
    <property type="match status" value="1"/>
</dbReference>
<keyword evidence="2" id="KW-0472">Membrane</keyword>
<feature type="transmembrane region" description="Helical" evidence="2">
    <location>
        <begin position="680"/>
        <end position="700"/>
    </location>
</feature>
<keyword evidence="2" id="KW-0812">Transmembrane</keyword>
<dbReference type="AlphaFoldDB" id="A0AAV6M6B2"/>
<comment type="caution">
    <text evidence="3">The sequence shown here is derived from an EMBL/GenBank/DDBJ whole genome shotgun (WGS) entry which is preliminary data.</text>
</comment>
<feature type="compositionally biased region" description="Polar residues" evidence="1">
    <location>
        <begin position="135"/>
        <end position="172"/>
    </location>
</feature>
<keyword evidence="2" id="KW-1133">Transmembrane helix</keyword>
<dbReference type="PANTHER" id="PTHR36807">
    <property type="entry name" value="PHOSPHOGLYCOLATE PHOSPHATASE"/>
    <property type="match status" value="1"/>
</dbReference>